<dbReference type="PANTHER" id="PTHR43840:SF15">
    <property type="entry name" value="MITOCHONDRIAL METAL TRANSPORTER 1-RELATED"/>
    <property type="match status" value="1"/>
</dbReference>
<comment type="caution">
    <text evidence="10">The sequence shown here is derived from an EMBL/GenBank/DDBJ whole genome shotgun (WGS) entry which is preliminary data.</text>
</comment>
<protein>
    <submittedName>
        <fullName evidence="10">Cation transporter</fullName>
    </submittedName>
</protein>
<comment type="similarity">
    <text evidence="2">Belongs to the cation diffusion facilitator (CDF) transporter (TC 2.A.4) family.</text>
</comment>
<evidence type="ECO:0000256" key="3">
    <source>
        <dbReference type="ARBA" id="ARBA00022448"/>
    </source>
</evidence>
<evidence type="ECO:0000256" key="6">
    <source>
        <dbReference type="ARBA" id="ARBA00023136"/>
    </source>
</evidence>
<reference evidence="10 11" key="1">
    <citation type="submission" date="2020-07" db="EMBL/GenBank/DDBJ databases">
        <title>Thermoactinomyces phylogeny.</title>
        <authorList>
            <person name="Dunlap C."/>
        </authorList>
    </citation>
    <scope>NUCLEOTIDE SEQUENCE [LARGE SCALE GENOMIC DNA]</scope>
    <source>
        <strain evidence="10 11">AMNI-1</strain>
    </source>
</reference>
<dbReference type="InterPro" id="IPR027469">
    <property type="entry name" value="Cation_efflux_TMD_sf"/>
</dbReference>
<dbReference type="RefSeq" id="WP_181741951.1">
    <property type="nucleotide sequence ID" value="NZ_JACEOL010000054.1"/>
</dbReference>
<sequence>MIKFLIKKFVKDYQKVKDRDVRKSYGVLSGVIGIICNLLLFLVKIITGFMMNSIAVISDAFNNLSDTGSSLITIFGASLSNRPPDKEHPYGHGRYEYIASLVVAFIIFAVGLELLSSSFNKIINPQPVHFSLVTASILAVSILLKLWMYSYNRYIGKTINSSMNMATAKDSLNDVIATASVLIGTFIGMYVDFPVDGVLGLLIALVIVYTGFITAKDSVNLLLGPSPEPEILDEIEALIAESKTIKSFHDLKIHDYGPGIKIASMHAVVPPEISIPEAHLAIHEMEQKIKEELGIELVIHMDPSEDIDEKLSDDSK</sequence>
<dbReference type="NCBIfam" id="TIGR01297">
    <property type="entry name" value="CDF"/>
    <property type="match status" value="1"/>
</dbReference>
<dbReference type="InterPro" id="IPR027470">
    <property type="entry name" value="Cation_efflux_CTD"/>
</dbReference>
<dbReference type="InterPro" id="IPR050291">
    <property type="entry name" value="CDF_Transporter"/>
</dbReference>
<evidence type="ECO:0000256" key="1">
    <source>
        <dbReference type="ARBA" id="ARBA00004141"/>
    </source>
</evidence>
<evidence type="ECO:0000256" key="7">
    <source>
        <dbReference type="SAM" id="Phobius"/>
    </source>
</evidence>
<dbReference type="Proteomes" id="UP000538292">
    <property type="component" value="Unassembled WGS sequence"/>
</dbReference>
<dbReference type="EMBL" id="JACEOL010000054">
    <property type="protein sequence ID" value="MBA4603474.1"/>
    <property type="molecule type" value="Genomic_DNA"/>
</dbReference>
<dbReference type="FunFam" id="1.20.1510.10:FF:000006">
    <property type="entry name" value="Divalent cation efflux transporter"/>
    <property type="match status" value="1"/>
</dbReference>
<dbReference type="GO" id="GO:0008324">
    <property type="term" value="F:monoatomic cation transmembrane transporter activity"/>
    <property type="evidence" value="ECO:0007669"/>
    <property type="project" value="InterPro"/>
</dbReference>
<dbReference type="SUPFAM" id="SSF161111">
    <property type="entry name" value="Cation efflux protein transmembrane domain-like"/>
    <property type="match status" value="1"/>
</dbReference>
<evidence type="ECO:0000256" key="2">
    <source>
        <dbReference type="ARBA" id="ARBA00008114"/>
    </source>
</evidence>
<evidence type="ECO:0000259" key="9">
    <source>
        <dbReference type="Pfam" id="PF16916"/>
    </source>
</evidence>
<dbReference type="SUPFAM" id="SSF160240">
    <property type="entry name" value="Cation efflux protein cytoplasmic domain-like"/>
    <property type="match status" value="1"/>
</dbReference>
<dbReference type="PANTHER" id="PTHR43840">
    <property type="entry name" value="MITOCHONDRIAL METAL TRANSPORTER 1-RELATED"/>
    <property type="match status" value="1"/>
</dbReference>
<dbReference type="GO" id="GO:0016020">
    <property type="term" value="C:membrane"/>
    <property type="evidence" value="ECO:0007669"/>
    <property type="project" value="UniProtKB-SubCell"/>
</dbReference>
<feature type="transmembrane region" description="Helical" evidence="7">
    <location>
        <begin position="97"/>
        <end position="116"/>
    </location>
</feature>
<dbReference type="InterPro" id="IPR002524">
    <property type="entry name" value="Cation_efflux"/>
</dbReference>
<evidence type="ECO:0000313" key="10">
    <source>
        <dbReference type="EMBL" id="MBA4603474.1"/>
    </source>
</evidence>
<proteinExistence type="inferred from homology"/>
<feature type="transmembrane region" description="Helical" evidence="7">
    <location>
        <begin position="128"/>
        <end position="151"/>
    </location>
</feature>
<dbReference type="InterPro" id="IPR058533">
    <property type="entry name" value="Cation_efflux_TM"/>
</dbReference>
<dbReference type="Gene3D" id="3.30.70.1350">
    <property type="entry name" value="Cation efflux protein, cytoplasmic domain"/>
    <property type="match status" value="1"/>
</dbReference>
<keyword evidence="11" id="KW-1185">Reference proteome</keyword>
<dbReference type="Pfam" id="PF01545">
    <property type="entry name" value="Cation_efflux"/>
    <property type="match status" value="1"/>
</dbReference>
<dbReference type="InterPro" id="IPR036837">
    <property type="entry name" value="Cation_efflux_CTD_sf"/>
</dbReference>
<dbReference type="AlphaFoldDB" id="A0A7W1XUF5"/>
<organism evidence="10 11">
    <name type="scientific">Thermoactinomyces mirandus</name>
    <dbReference type="NCBI Taxonomy" id="2756294"/>
    <lineage>
        <taxon>Bacteria</taxon>
        <taxon>Bacillati</taxon>
        <taxon>Bacillota</taxon>
        <taxon>Bacilli</taxon>
        <taxon>Bacillales</taxon>
        <taxon>Thermoactinomycetaceae</taxon>
        <taxon>Thermoactinomyces</taxon>
    </lineage>
</organism>
<evidence type="ECO:0000256" key="4">
    <source>
        <dbReference type="ARBA" id="ARBA00022692"/>
    </source>
</evidence>
<keyword evidence="5 7" id="KW-1133">Transmembrane helix</keyword>
<comment type="subcellular location">
    <subcellularLocation>
        <location evidence="1">Membrane</location>
        <topology evidence="1">Multi-pass membrane protein</topology>
    </subcellularLocation>
</comment>
<accession>A0A7W1XUF5</accession>
<dbReference type="Gene3D" id="1.20.1510.10">
    <property type="entry name" value="Cation efflux protein transmembrane domain"/>
    <property type="match status" value="1"/>
</dbReference>
<evidence type="ECO:0000259" key="8">
    <source>
        <dbReference type="Pfam" id="PF01545"/>
    </source>
</evidence>
<keyword evidence="6 7" id="KW-0472">Membrane</keyword>
<evidence type="ECO:0000256" key="5">
    <source>
        <dbReference type="ARBA" id="ARBA00022989"/>
    </source>
</evidence>
<feature type="transmembrane region" description="Helical" evidence="7">
    <location>
        <begin position="197"/>
        <end position="215"/>
    </location>
</feature>
<name>A0A7W1XUF5_9BACL</name>
<feature type="domain" description="Cation efflux protein cytoplasmic" evidence="9">
    <location>
        <begin position="227"/>
        <end position="303"/>
    </location>
</feature>
<evidence type="ECO:0000313" key="11">
    <source>
        <dbReference type="Proteomes" id="UP000538292"/>
    </source>
</evidence>
<gene>
    <name evidence="10" type="ORF">H2C83_14400</name>
</gene>
<keyword evidence="3" id="KW-0813">Transport</keyword>
<dbReference type="Pfam" id="PF16916">
    <property type="entry name" value="ZT_dimer"/>
    <property type="match status" value="1"/>
</dbReference>
<feature type="transmembrane region" description="Helical" evidence="7">
    <location>
        <begin position="25"/>
        <end position="43"/>
    </location>
</feature>
<feature type="transmembrane region" description="Helical" evidence="7">
    <location>
        <begin position="172"/>
        <end position="191"/>
    </location>
</feature>
<keyword evidence="4 7" id="KW-0812">Transmembrane</keyword>
<feature type="domain" description="Cation efflux protein transmembrane" evidence="8">
    <location>
        <begin position="32"/>
        <end position="223"/>
    </location>
</feature>